<protein>
    <submittedName>
        <fullName evidence="1">Uncharacterized protein</fullName>
    </submittedName>
</protein>
<accession>A0ABP7LWQ2</accession>
<sequence length="94" mass="9771">MDADEVAVGGEPDVALQGVGAVLDRLHIGGQGVFRCVLGRPAVGDDLDGGAVRLLPCVSHRVMVPLAERPERETPVLSVYKGGSVDAQLRLTAV</sequence>
<comment type="caution">
    <text evidence="1">The sequence shown here is derived from an EMBL/GenBank/DDBJ whole genome shotgun (WGS) entry which is preliminary data.</text>
</comment>
<gene>
    <name evidence="1" type="ORF">GCM10022244_18980</name>
</gene>
<proteinExistence type="predicted"/>
<keyword evidence="2" id="KW-1185">Reference proteome</keyword>
<dbReference type="Proteomes" id="UP001501000">
    <property type="component" value="Unassembled WGS sequence"/>
</dbReference>
<evidence type="ECO:0000313" key="2">
    <source>
        <dbReference type="Proteomes" id="UP001501000"/>
    </source>
</evidence>
<organism evidence="1 2">
    <name type="scientific">Streptomyces gulbargensis</name>
    <dbReference type="NCBI Taxonomy" id="364901"/>
    <lineage>
        <taxon>Bacteria</taxon>
        <taxon>Bacillati</taxon>
        <taxon>Actinomycetota</taxon>
        <taxon>Actinomycetes</taxon>
        <taxon>Kitasatosporales</taxon>
        <taxon>Streptomycetaceae</taxon>
        <taxon>Streptomyces</taxon>
    </lineage>
</organism>
<dbReference type="EMBL" id="BAABAJ010000004">
    <property type="protein sequence ID" value="GAA3909143.1"/>
    <property type="molecule type" value="Genomic_DNA"/>
</dbReference>
<reference evidence="2" key="1">
    <citation type="journal article" date="2019" name="Int. J. Syst. Evol. Microbiol.">
        <title>The Global Catalogue of Microorganisms (GCM) 10K type strain sequencing project: providing services to taxonomists for standard genome sequencing and annotation.</title>
        <authorList>
            <consortium name="The Broad Institute Genomics Platform"/>
            <consortium name="The Broad Institute Genome Sequencing Center for Infectious Disease"/>
            <person name="Wu L."/>
            <person name="Ma J."/>
        </authorList>
    </citation>
    <scope>NUCLEOTIDE SEQUENCE [LARGE SCALE GENOMIC DNA]</scope>
    <source>
        <strain evidence="2">JCM 16956</strain>
    </source>
</reference>
<evidence type="ECO:0000313" key="1">
    <source>
        <dbReference type="EMBL" id="GAA3909143.1"/>
    </source>
</evidence>
<name>A0ABP7LWQ2_9ACTN</name>